<accession>A0ACB6ZHM0</accession>
<dbReference type="EMBL" id="MU118005">
    <property type="protein sequence ID" value="KAF9648930.1"/>
    <property type="molecule type" value="Genomic_DNA"/>
</dbReference>
<reference evidence="1" key="1">
    <citation type="submission" date="2019-10" db="EMBL/GenBank/DDBJ databases">
        <authorList>
            <consortium name="DOE Joint Genome Institute"/>
            <person name="Kuo A."/>
            <person name="Miyauchi S."/>
            <person name="Kiss E."/>
            <person name="Drula E."/>
            <person name="Kohler A."/>
            <person name="Sanchez-Garcia M."/>
            <person name="Andreopoulos B."/>
            <person name="Barry K.W."/>
            <person name="Bonito G."/>
            <person name="Buee M."/>
            <person name="Carver A."/>
            <person name="Chen C."/>
            <person name="Cichocki N."/>
            <person name="Clum A."/>
            <person name="Culley D."/>
            <person name="Crous P.W."/>
            <person name="Fauchery L."/>
            <person name="Girlanda M."/>
            <person name="Hayes R."/>
            <person name="Keri Z."/>
            <person name="Labutti K."/>
            <person name="Lipzen A."/>
            <person name="Lombard V."/>
            <person name="Magnuson J."/>
            <person name="Maillard F."/>
            <person name="Morin E."/>
            <person name="Murat C."/>
            <person name="Nolan M."/>
            <person name="Ohm R."/>
            <person name="Pangilinan J."/>
            <person name="Pereira M."/>
            <person name="Perotto S."/>
            <person name="Peter M."/>
            <person name="Riley R."/>
            <person name="Sitrit Y."/>
            <person name="Stielow B."/>
            <person name="Szollosi G."/>
            <person name="Zifcakova L."/>
            <person name="Stursova M."/>
            <person name="Spatafora J.W."/>
            <person name="Tedersoo L."/>
            <person name="Vaario L.-M."/>
            <person name="Yamada A."/>
            <person name="Yan M."/>
            <person name="Wang P."/>
            <person name="Xu J."/>
            <person name="Bruns T."/>
            <person name="Baldrian P."/>
            <person name="Vilgalys R."/>
            <person name="Henrissat B."/>
            <person name="Grigoriev I.V."/>
            <person name="Hibbett D."/>
            <person name="Nagy L.G."/>
            <person name="Martin F.M."/>
        </authorList>
    </citation>
    <scope>NUCLEOTIDE SEQUENCE</scope>
    <source>
        <strain evidence="1">P2</strain>
    </source>
</reference>
<keyword evidence="2" id="KW-1185">Reference proteome</keyword>
<dbReference type="Proteomes" id="UP000886501">
    <property type="component" value="Unassembled WGS sequence"/>
</dbReference>
<protein>
    <submittedName>
        <fullName evidence="1">Aldo/keto reductase</fullName>
    </submittedName>
</protein>
<proteinExistence type="predicted"/>
<organism evidence="1 2">
    <name type="scientific">Thelephora ganbajun</name>
    <name type="common">Ganba fungus</name>
    <dbReference type="NCBI Taxonomy" id="370292"/>
    <lineage>
        <taxon>Eukaryota</taxon>
        <taxon>Fungi</taxon>
        <taxon>Dikarya</taxon>
        <taxon>Basidiomycota</taxon>
        <taxon>Agaricomycotina</taxon>
        <taxon>Agaricomycetes</taxon>
        <taxon>Thelephorales</taxon>
        <taxon>Thelephoraceae</taxon>
        <taxon>Thelephora</taxon>
    </lineage>
</organism>
<evidence type="ECO:0000313" key="2">
    <source>
        <dbReference type="Proteomes" id="UP000886501"/>
    </source>
</evidence>
<evidence type="ECO:0000313" key="1">
    <source>
        <dbReference type="EMBL" id="KAF9648930.1"/>
    </source>
</evidence>
<name>A0ACB6ZHM0_THEGA</name>
<gene>
    <name evidence="1" type="ORF">BDM02DRAFT_3128696</name>
</gene>
<reference evidence="1" key="2">
    <citation type="journal article" date="2020" name="Nat. Commun.">
        <title>Large-scale genome sequencing of mycorrhizal fungi provides insights into the early evolution of symbiotic traits.</title>
        <authorList>
            <person name="Miyauchi S."/>
            <person name="Kiss E."/>
            <person name="Kuo A."/>
            <person name="Drula E."/>
            <person name="Kohler A."/>
            <person name="Sanchez-Garcia M."/>
            <person name="Morin E."/>
            <person name="Andreopoulos B."/>
            <person name="Barry K.W."/>
            <person name="Bonito G."/>
            <person name="Buee M."/>
            <person name="Carver A."/>
            <person name="Chen C."/>
            <person name="Cichocki N."/>
            <person name="Clum A."/>
            <person name="Culley D."/>
            <person name="Crous P.W."/>
            <person name="Fauchery L."/>
            <person name="Girlanda M."/>
            <person name="Hayes R.D."/>
            <person name="Keri Z."/>
            <person name="LaButti K."/>
            <person name="Lipzen A."/>
            <person name="Lombard V."/>
            <person name="Magnuson J."/>
            <person name="Maillard F."/>
            <person name="Murat C."/>
            <person name="Nolan M."/>
            <person name="Ohm R.A."/>
            <person name="Pangilinan J."/>
            <person name="Pereira M.F."/>
            <person name="Perotto S."/>
            <person name="Peter M."/>
            <person name="Pfister S."/>
            <person name="Riley R."/>
            <person name="Sitrit Y."/>
            <person name="Stielow J.B."/>
            <person name="Szollosi G."/>
            <person name="Zifcakova L."/>
            <person name="Stursova M."/>
            <person name="Spatafora J.W."/>
            <person name="Tedersoo L."/>
            <person name="Vaario L.M."/>
            <person name="Yamada A."/>
            <person name="Yan M."/>
            <person name="Wang P."/>
            <person name="Xu J."/>
            <person name="Bruns T."/>
            <person name="Baldrian P."/>
            <person name="Vilgalys R."/>
            <person name="Dunand C."/>
            <person name="Henrissat B."/>
            <person name="Grigoriev I.V."/>
            <person name="Hibbett D."/>
            <person name="Nagy L.G."/>
            <person name="Martin F.M."/>
        </authorList>
    </citation>
    <scope>NUCLEOTIDE SEQUENCE</scope>
    <source>
        <strain evidence="1">P2</strain>
    </source>
</reference>
<sequence>MSKTVKIGDSVVGQVALGVMLLTWTPNPVPYDQAFEAIRTAIDAMPTGVKLFINSGEFYGQGFSAANLDLLAAFYEKHPGYADKTFLSVKGSCDTKTMQSNAPEEGLRRSVDNINKHLRGAKKLDLFECARVDLRVPIQESIRTLQKLIEEGKFNHIGMSEASSATLRKAHAVHPIAAVEIELSPWSYEDEAKKVIASAKELGIAVVGYSPLGHGFLTGQIKSRGDIPKGDGRLHLDRFSEEGFKHNFKIVEGLTKIAERKGISTAQLSIAWVASLGDHVIPLPGSSKKSRVLENLAAGSVSLTKGEFDEIIQLVEGITVYGLRYNKAMESALWR</sequence>
<comment type="caution">
    <text evidence="1">The sequence shown here is derived from an EMBL/GenBank/DDBJ whole genome shotgun (WGS) entry which is preliminary data.</text>
</comment>